<keyword evidence="10" id="KW-1185">Reference proteome</keyword>
<reference evidence="9 10" key="1">
    <citation type="journal article" date="2020" name="Int. J. Syst. Evol. Microbiol.">
        <title>Novel acetic acid bacteria from cider fermentations: Acetobacter conturbans sp. nov. and Acetobacter fallax sp. nov.</title>
        <authorList>
            <person name="Sombolestani A.S."/>
            <person name="Cleenwerck I."/>
            <person name="Cnockaert M."/>
            <person name="Borremans W."/>
            <person name="Wieme A.D."/>
            <person name="De Vuyst L."/>
            <person name="Vandamme P."/>
        </authorList>
    </citation>
    <scope>NUCLEOTIDE SEQUENCE [LARGE SCALE GENOMIC DNA]</scope>
    <source>
        <strain evidence="9 10">LMG 1627</strain>
    </source>
</reference>
<dbReference type="InterPro" id="IPR029044">
    <property type="entry name" value="Nucleotide-diphossugar_trans"/>
</dbReference>
<dbReference type="CDD" id="cd02520">
    <property type="entry name" value="Glucosylceramide_synthase"/>
    <property type="match status" value="1"/>
</dbReference>
<keyword evidence="7" id="KW-1133">Transmembrane helix</keyword>
<evidence type="ECO:0000256" key="5">
    <source>
        <dbReference type="ARBA" id="ARBA00022679"/>
    </source>
</evidence>
<comment type="caution">
    <text evidence="9">The sequence shown here is derived from an EMBL/GenBank/DDBJ whole genome shotgun (WGS) entry which is preliminary data.</text>
</comment>
<evidence type="ECO:0000313" key="10">
    <source>
        <dbReference type="Proteomes" id="UP000631653"/>
    </source>
</evidence>
<comment type="subcellular location">
    <subcellularLocation>
        <location evidence="1">Membrane</location>
        <topology evidence="1">Multi-pass membrane protein</topology>
    </subcellularLocation>
</comment>
<dbReference type="InterPro" id="IPR025993">
    <property type="entry name" value="Ceramide_glucosylTrfase"/>
</dbReference>
<comment type="pathway">
    <text evidence="2">Lipid metabolism; sphingolipid metabolism.</text>
</comment>
<keyword evidence="4" id="KW-0328">Glycosyltransferase</keyword>
<evidence type="ECO:0000256" key="4">
    <source>
        <dbReference type="ARBA" id="ARBA00022676"/>
    </source>
</evidence>
<evidence type="ECO:0000256" key="2">
    <source>
        <dbReference type="ARBA" id="ARBA00004760"/>
    </source>
</evidence>
<dbReference type="PANTHER" id="PTHR12726">
    <property type="entry name" value="CERAMIDE GLUCOSYLTRANSFERASE"/>
    <property type="match status" value="1"/>
</dbReference>
<gene>
    <name evidence="9" type="ORF">GOB81_13660</name>
</gene>
<accession>A0ABX0K5M5</accession>
<dbReference type="Gene3D" id="3.90.550.10">
    <property type="entry name" value="Spore Coat Polysaccharide Biosynthesis Protein SpsA, Chain A"/>
    <property type="match status" value="1"/>
</dbReference>
<keyword evidence="6" id="KW-0812">Transmembrane</keyword>
<organism evidence="9 10">
    <name type="scientific">Acetobacter conturbans</name>
    <dbReference type="NCBI Taxonomy" id="1737472"/>
    <lineage>
        <taxon>Bacteria</taxon>
        <taxon>Pseudomonadati</taxon>
        <taxon>Pseudomonadota</taxon>
        <taxon>Alphaproteobacteria</taxon>
        <taxon>Acetobacterales</taxon>
        <taxon>Acetobacteraceae</taxon>
        <taxon>Acetobacter</taxon>
    </lineage>
</organism>
<dbReference type="SUPFAM" id="SSF53448">
    <property type="entry name" value="Nucleotide-diphospho-sugar transferases"/>
    <property type="match status" value="1"/>
</dbReference>
<proteinExistence type="predicted"/>
<evidence type="ECO:0000313" key="9">
    <source>
        <dbReference type="EMBL" id="NHN89658.1"/>
    </source>
</evidence>
<dbReference type="NCBIfam" id="TIGR03472">
    <property type="entry name" value="HpnI"/>
    <property type="match status" value="1"/>
</dbReference>
<keyword evidence="8" id="KW-0472">Membrane</keyword>
<dbReference type="Proteomes" id="UP000631653">
    <property type="component" value="Unassembled WGS sequence"/>
</dbReference>
<name>A0ABX0K5M5_9PROT</name>
<dbReference type="RefSeq" id="WP_173570987.1">
    <property type="nucleotide sequence ID" value="NZ_WOSY01000015.1"/>
</dbReference>
<dbReference type="Pfam" id="PF13506">
    <property type="entry name" value="Glyco_transf_21"/>
    <property type="match status" value="1"/>
</dbReference>
<dbReference type="PANTHER" id="PTHR12726:SF0">
    <property type="entry name" value="CERAMIDE GLUCOSYLTRANSFERASE"/>
    <property type="match status" value="1"/>
</dbReference>
<evidence type="ECO:0000256" key="8">
    <source>
        <dbReference type="ARBA" id="ARBA00023136"/>
    </source>
</evidence>
<dbReference type="InterPro" id="IPR017835">
    <property type="entry name" value="Hopen-assoc_HpnI"/>
</dbReference>
<evidence type="ECO:0000256" key="3">
    <source>
        <dbReference type="ARBA" id="ARBA00004991"/>
    </source>
</evidence>
<evidence type="ECO:0000256" key="6">
    <source>
        <dbReference type="ARBA" id="ARBA00022692"/>
    </source>
</evidence>
<keyword evidence="5" id="KW-0808">Transferase</keyword>
<protein>
    <submittedName>
        <fullName evidence="9">Glycosyltransferase</fullName>
    </submittedName>
</protein>
<sequence length="397" mass="43052">MALFHDLALACDVLGIAGCVQGALGAVLVTCFRAHERQQPVTPSPLPPVTILKPLHGDEPLLEEALESFFTQDYPAAFQIVFGVQRANDPAIALVEQLRARHPAIETSLVVNGAQHGDNRKVGNLINMLPQAQHEILIISDSDIHVGPDYLRQVVAALVPANVGLVTTIYAGLPASNLLPRLFSACQINHNFLPGVLLSRYLGRQDCLGATMALSRTTLERVGGFEALVSHVADDAVLGHLIRAEGKDIAIAGCMTWTTIAEATFSELLSHELRWGRTVRALAPAGYMASCIQLPLFWLSLTVLLQPHVEWPVMVFLWGWVFRALCAFTVDRALGLRSLLPLLLLPFRDWLSAGIMVGSMTGSRVAWRGHTMHVSAHPVVASSVPPNRTPLSPGDNQ</sequence>
<comment type="pathway">
    <text evidence="3">Sphingolipid metabolism.</text>
</comment>
<evidence type="ECO:0000256" key="7">
    <source>
        <dbReference type="ARBA" id="ARBA00022989"/>
    </source>
</evidence>
<evidence type="ECO:0000256" key="1">
    <source>
        <dbReference type="ARBA" id="ARBA00004141"/>
    </source>
</evidence>
<dbReference type="EMBL" id="WOSY01000015">
    <property type="protein sequence ID" value="NHN89658.1"/>
    <property type="molecule type" value="Genomic_DNA"/>
</dbReference>